<organism evidence="2 3">
    <name type="scientific">Escherichia phage vB_EcoM_VR20</name>
    <dbReference type="NCBI Taxonomy" id="1567027"/>
    <lineage>
        <taxon>Viruses</taxon>
        <taxon>Duplodnaviria</taxon>
        <taxon>Heunggongvirae</taxon>
        <taxon>Uroviricota</taxon>
        <taxon>Caudoviricetes</taxon>
        <taxon>Pantevenvirales</taxon>
        <taxon>Straboviridae</taxon>
        <taxon>Tevenvirinae</taxon>
        <taxon>Gaprivervirus</taxon>
        <taxon>Gaprivervirus vr20</taxon>
    </lineage>
</organism>
<dbReference type="KEGG" id="vg:26633904"/>
<dbReference type="Pfam" id="PF24005">
    <property type="entry name" value="DUF7320"/>
    <property type="match status" value="1"/>
</dbReference>
<dbReference type="OrthoDB" id="21614at10239"/>
<dbReference type="Proteomes" id="UP000030716">
    <property type="component" value="Segment"/>
</dbReference>
<protein>
    <recommendedName>
        <fullName evidence="1">DUF7320 domain-containing protein</fullName>
    </recommendedName>
</protein>
<dbReference type="InterPro" id="IPR055744">
    <property type="entry name" value="DUF7320"/>
</dbReference>
<gene>
    <name evidence="2" type="ORF">VR20_226</name>
</gene>
<evidence type="ECO:0000313" key="3">
    <source>
        <dbReference type="Proteomes" id="UP000030716"/>
    </source>
</evidence>
<dbReference type="EMBL" id="KP007360">
    <property type="protein sequence ID" value="AIZ02284.1"/>
    <property type="molecule type" value="Genomic_DNA"/>
</dbReference>
<name>A0A0A7HG59_9CAUD</name>
<evidence type="ECO:0000259" key="1">
    <source>
        <dbReference type="Pfam" id="PF24005"/>
    </source>
</evidence>
<feature type="domain" description="DUF7320" evidence="1">
    <location>
        <begin position="1"/>
        <end position="80"/>
    </location>
</feature>
<proteinExistence type="predicted"/>
<dbReference type="GeneID" id="26633904"/>
<dbReference type="RefSeq" id="YP_009207405.1">
    <property type="nucleotide sequence ID" value="NC_028894.1"/>
</dbReference>
<keyword evidence="3" id="KW-1185">Reference proteome</keyword>
<sequence>MLSETPITVEEFHEKVKAFAQEMINRVSQRFPAATLQVIQESARSFMIVINPKITLKGGDQLTQLKLGSDGLVEAQRVYIQ</sequence>
<evidence type="ECO:0000313" key="2">
    <source>
        <dbReference type="EMBL" id="AIZ02284.1"/>
    </source>
</evidence>
<accession>A0A0A7HG59</accession>
<reference evidence="2 3" key="1">
    <citation type="submission" date="2014-10" db="EMBL/GenBank/DDBJ databases">
        <title>VR bacteriophages - a small but diverse group of low-temperature viruses.</title>
        <authorList>
            <person name="Kaliniene L."/>
            <person name="Meskys R."/>
            <person name="Simoliunas E."/>
            <person name="Zajanckauskaite A."/>
            <person name="Truncaite L."/>
        </authorList>
    </citation>
    <scope>NUCLEOTIDE SEQUENCE [LARGE SCALE GENOMIC DNA]</scope>
</reference>